<gene>
    <name evidence="3" type="primary">ypfA</name>
    <name evidence="3" type="ORF">HHA03_12000</name>
    <name evidence="4" type="ORF">SAMN05421839_11340</name>
</gene>
<evidence type="ECO:0000259" key="2">
    <source>
        <dbReference type="Pfam" id="PF12945"/>
    </source>
</evidence>
<feature type="domain" description="PilZ" evidence="1">
    <location>
        <begin position="98"/>
        <end position="206"/>
    </location>
</feature>
<dbReference type="Proteomes" id="UP000242243">
    <property type="component" value="Unassembled WGS sequence"/>
</dbReference>
<dbReference type="Gene3D" id="2.40.10.220">
    <property type="entry name" value="predicted glycosyltransferase like domains"/>
    <property type="match status" value="1"/>
</dbReference>
<reference evidence="4 5" key="1">
    <citation type="submission" date="2016-10" db="EMBL/GenBank/DDBJ databases">
        <authorList>
            <person name="de Groot N.N."/>
        </authorList>
    </citation>
    <scope>NUCLEOTIDE SEQUENCE [LARGE SCALE GENOMIC DNA]</scope>
    <source>
        <strain evidence="4 5">DSM 17073</strain>
    </source>
</reference>
<keyword evidence="4" id="KW-0282">Flagellum</keyword>
<sequence length="215" mass="25145">MVKIGTNLTLELDGFADEVKRFKCRVVEQKQHKLYIDYPINLETNRTDIFPVGTSFHVFYVDEQQMAYRFDGEITARVKRNVPMLELTYDSEKMKKIQRREYVRINTSMDVSLKVTQTNKKVVTLTADISGGGMAVHTPKDITYEPGALFDGLLVFKLNHGGYQYVFVETKMIRLKADTERYNVMSLEFVSIDEKDREKIIQFCFEEQLRQRRGD</sequence>
<dbReference type="Proteomes" id="UP000321547">
    <property type="component" value="Unassembled WGS sequence"/>
</dbReference>
<dbReference type="EMBL" id="FOXC01000013">
    <property type="protein sequence ID" value="SFP30315.1"/>
    <property type="molecule type" value="Genomic_DNA"/>
</dbReference>
<proteinExistence type="predicted"/>
<feature type="domain" description="Type III secretion system flagellar brake protein YcgR PilZN" evidence="2">
    <location>
        <begin position="3"/>
        <end position="89"/>
    </location>
</feature>
<dbReference type="EMBL" id="BJWI01000014">
    <property type="protein sequence ID" value="GEM01668.1"/>
    <property type="molecule type" value="Genomic_DNA"/>
</dbReference>
<dbReference type="SUPFAM" id="SSF141371">
    <property type="entry name" value="PilZ domain-like"/>
    <property type="match status" value="1"/>
</dbReference>
<evidence type="ECO:0000313" key="5">
    <source>
        <dbReference type="Proteomes" id="UP000242243"/>
    </source>
</evidence>
<dbReference type="STRING" id="306540.SAMN05421839_11340"/>
<keyword evidence="4" id="KW-0969">Cilium</keyword>
<dbReference type="InterPro" id="IPR009875">
    <property type="entry name" value="PilZ_domain"/>
</dbReference>
<evidence type="ECO:0000313" key="4">
    <source>
        <dbReference type="EMBL" id="SFP30315.1"/>
    </source>
</evidence>
<evidence type="ECO:0000313" key="3">
    <source>
        <dbReference type="EMBL" id="GEM01668.1"/>
    </source>
</evidence>
<dbReference type="RefSeq" id="WP_089831562.1">
    <property type="nucleotide sequence ID" value="NZ_BJWI01000014.1"/>
</dbReference>
<evidence type="ECO:0000313" key="6">
    <source>
        <dbReference type="Proteomes" id="UP000321547"/>
    </source>
</evidence>
<organism evidence="4 5">
    <name type="scientific">Halolactibacillus halophilus</name>
    <dbReference type="NCBI Taxonomy" id="306540"/>
    <lineage>
        <taxon>Bacteria</taxon>
        <taxon>Bacillati</taxon>
        <taxon>Bacillota</taxon>
        <taxon>Bacilli</taxon>
        <taxon>Bacillales</taxon>
        <taxon>Bacillaceae</taxon>
        <taxon>Halolactibacillus</taxon>
    </lineage>
</organism>
<protein>
    <submittedName>
        <fullName evidence="4">C-di-GMP-binding flagellar brake protein YcgR, contains PilZNR and PilZ domains</fullName>
    </submittedName>
</protein>
<accession>A0A1I5P8F7</accession>
<name>A0A1I5P8F7_9BACI</name>
<dbReference type="Pfam" id="PF07238">
    <property type="entry name" value="PilZ"/>
    <property type="match status" value="1"/>
</dbReference>
<evidence type="ECO:0000259" key="1">
    <source>
        <dbReference type="Pfam" id="PF07238"/>
    </source>
</evidence>
<dbReference type="InterPro" id="IPR009926">
    <property type="entry name" value="T3SS_YcgR_PilZN"/>
</dbReference>
<dbReference type="OrthoDB" id="1951449at2"/>
<dbReference type="Pfam" id="PF12945">
    <property type="entry name" value="PilZNR"/>
    <property type="match status" value="1"/>
</dbReference>
<dbReference type="AlphaFoldDB" id="A0A1I5P8F7"/>
<keyword evidence="6" id="KW-1185">Reference proteome</keyword>
<keyword evidence="4" id="KW-0966">Cell projection</keyword>
<reference evidence="3 6" key="2">
    <citation type="submission" date="2019-07" db="EMBL/GenBank/DDBJ databases">
        <title>Whole genome shotgun sequence of Halolactibacillus halophilus NBRC 100868.</title>
        <authorList>
            <person name="Hosoyama A."/>
            <person name="Uohara A."/>
            <person name="Ohji S."/>
            <person name="Ichikawa N."/>
        </authorList>
    </citation>
    <scope>NUCLEOTIDE SEQUENCE [LARGE SCALE GENOMIC DNA]</scope>
    <source>
        <strain evidence="3 6">NBRC 100868</strain>
    </source>
</reference>
<dbReference type="GO" id="GO:0035438">
    <property type="term" value="F:cyclic-di-GMP binding"/>
    <property type="evidence" value="ECO:0007669"/>
    <property type="project" value="InterPro"/>
</dbReference>